<accession>A0A381Q6F1</accession>
<dbReference type="PANTHER" id="PTHR42776">
    <property type="entry name" value="SERINE PEPTIDASE S9 FAMILY MEMBER"/>
    <property type="match status" value="1"/>
</dbReference>
<reference evidence="3" key="1">
    <citation type="submission" date="2018-05" db="EMBL/GenBank/DDBJ databases">
        <authorList>
            <person name="Lanie J.A."/>
            <person name="Ng W.-L."/>
            <person name="Kazmierczak K.M."/>
            <person name="Andrzejewski T.M."/>
            <person name="Davidsen T.M."/>
            <person name="Wayne K.J."/>
            <person name="Tettelin H."/>
            <person name="Glass J.I."/>
            <person name="Rusch D."/>
            <person name="Podicherti R."/>
            <person name="Tsui H.-C.T."/>
            <person name="Winkler M.E."/>
        </authorList>
    </citation>
    <scope>NUCLEOTIDE SEQUENCE</scope>
</reference>
<protein>
    <recommendedName>
        <fullName evidence="2">Peptidase S9 prolyl oligopeptidase catalytic domain-containing protein</fullName>
    </recommendedName>
</protein>
<dbReference type="SUPFAM" id="SSF82171">
    <property type="entry name" value="DPP6 N-terminal domain-like"/>
    <property type="match status" value="1"/>
</dbReference>
<dbReference type="GO" id="GO:0004252">
    <property type="term" value="F:serine-type endopeptidase activity"/>
    <property type="evidence" value="ECO:0007669"/>
    <property type="project" value="TreeGrafter"/>
</dbReference>
<proteinExistence type="predicted"/>
<name>A0A381Q6F1_9ZZZZ</name>
<evidence type="ECO:0000259" key="2">
    <source>
        <dbReference type="Pfam" id="PF00326"/>
    </source>
</evidence>
<organism evidence="3">
    <name type="scientific">marine metagenome</name>
    <dbReference type="NCBI Taxonomy" id="408172"/>
    <lineage>
        <taxon>unclassified sequences</taxon>
        <taxon>metagenomes</taxon>
        <taxon>ecological metagenomes</taxon>
    </lineage>
</organism>
<dbReference type="Gene3D" id="3.40.50.1820">
    <property type="entry name" value="alpha/beta hydrolase"/>
    <property type="match status" value="1"/>
</dbReference>
<dbReference type="Pfam" id="PF00326">
    <property type="entry name" value="Peptidase_S9"/>
    <property type="match status" value="1"/>
</dbReference>
<gene>
    <name evidence="3" type="ORF">METZ01_LOCUS27780</name>
</gene>
<dbReference type="GO" id="GO:0006508">
    <property type="term" value="P:proteolysis"/>
    <property type="evidence" value="ECO:0007669"/>
    <property type="project" value="InterPro"/>
</dbReference>
<sequence length="675" mass="76262">MQHRQLATLIVTTLFTLASASAEITFERVAAYVATAANDDPQLSADGKLIAVQRNRDGNETVDIIKLDGGDVLESFQFKQQIDVGLHRWIDSENLMLRSWRGDPHWGIPSRGRPERFNFKQRKVEKLFSGYEYTEKMQDYSLRSRFGTDQARIVFGVFPKSNDARAIVQHDFSGTTGKAGSGRQRTVVGSSKVMRYDMANEKYEELADIKDMTVIDVYTNAKSEVLAAWGQPKRTRAITFNEQVHLYYRASQKDEWQIAHEGNIDDSELAIIGDGPKKDTVYVLETITGKRAALSYLDLKTGEIKAVFRPARTDVSAYYVDGEHSLYAVKHDDHFPQYYYPNPKHLGAQIHQAARKSFKNANVTITSFARNNSGAIILVDSDAIPGEYYWFDVKSSRMQKLFDRYPQLEGYPLAQRNPIEFPARDDLRIPGYLTIPSNLTSKRPLIVLLKNGPGGAETWGYDWESQLYASLGFVVLEVNHRGSSGFGKGYTKAGFGEWGNMIIDDIATGVRWVKKNAGVTSDEVCVVGKGFGGYAALMSIIERPGIFKCAVSIDNVYTDLFANWNRMPRRGAQERDAFTKVGVEPDANVLKDASPRWRARSIRHPILLIEPLQGFANFAYAQYGNARAFVDELRQGGVDHRLYMVESSRSDNWLKDNDRQKSYFEVAKFLEQNLL</sequence>
<dbReference type="SUPFAM" id="SSF53474">
    <property type="entry name" value="alpha/beta-Hydrolases"/>
    <property type="match status" value="1"/>
</dbReference>
<feature type="domain" description="Peptidase S9 prolyl oligopeptidase catalytic" evidence="2">
    <location>
        <begin position="459"/>
        <end position="674"/>
    </location>
</feature>
<dbReference type="AlphaFoldDB" id="A0A381Q6F1"/>
<evidence type="ECO:0000256" key="1">
    <source>
        <dbReference type="ARBA" id="ARBA00022801"/>
    </source>
</evidence>
<dbReference type="InterPro" id="IPR029058">
    <property type="entry name" value="AB_hydrolase_fold"/>
</dbReference>
<dbReference type="InterPro" id="IPR001375">
    <property type="entry name" value="Peptidase_S9_cat"/>
</dbReference>
<dbReference type="EMBL" id="UINC01001227">
    <property type="protein sequence ID" value="SUZ74926.1"/>
    <property type="molecule type" value="Genomic_DNA"/>
</dbReference>
<dbReference type="PANTHER" id="PTHR42776:SF27">
    <property type="entry name" value="DIPEPTIDYL PEPTIDASE FAMILY MEMBER 6"/>
    <property type="match status" value="1"/>
</dbReference>
<keyword evidence="1" id="KW-0378">Hydrolase</keyword>
<evidence type="ECO:0000313" key="3">
    <source>
        <dbReference type="EMBL" id="SUZ74926.1"/>
    </source>
</evidence>